<keyword evidence="2" id="KW-1185">Reference proteome</keyword>
<organism evidence="1 2">
    <name type="scientific">Cichorium intybus</name>
    <name type="common">Chicory</name>
    <dbReference type="NCBI Taxonomy" id="13427"/>
    <lineage>
        <taxon>Eukaryota</taxon>
        <taxon>Viridiplantae</taxon>
        <taxon>Streptophyta</taxon>
        <taxon>Embryophyta</taxon>
        <taxon>Tracheophyta</taxon>
        <taxon>Spermatophyta</taxon>
        <taxon>Magnoliopsida</taxon>
        <taxon>eudicotyledons</taxon>
        <taxon>Gunneridae</taxon>
        <taxon>Pentapetalae</taxon>
        <taxon>asterids</taxon>
        <taxon>campanulids</taxon>
        <taxon>Asterales</taxon>
        <taxon>Asteraceae</taxon>
        <taxon>Cichorioideae</taxon>
        <taxon>Cichorieae</taxon>
        <taxon>Cichoriinae</taxon>
        <taxon>Cichorium</taxon>
    </lineage>
</organism>
<evidence type="ECO:0000313" key="2">
    <source>
        <dbReference type="Proteomes" id="UP001055811"/>
    </source>
</evidence>
<name>A0ACB9D051_CICIN</name>
<dbReference type="EMBL" id="CM042013">
    <property type="protein sequence ID" value="KAI3739959.1"/>
    <property type="molecule type" value="Genomic_DNA"/>
</dbReference>
<sequence length="128" mass="14530">MFNIPNRDAGFVSCSKPSPFQPSSSSLLPHRRSRVIASVSEKAESEFNENEIACKEENQENEQELKMPEKVQGDGDGVTSSEDATLEDIKETTIDQHVTTVDKSNDAQEVQRIYDVEEHYEKLMEHTR</sequence>
<gene>
    <name evidence="1" type="ORF">L2E82_30373</name>
</gene>
<accession>A0ACB9D051</accession>
<proteinExistence type="predicted"/>
<protein>
    <submittedName>
        <fullName evidence="1">Uncharacterized protein</fullName>
    </submittedName>
</protein>
<reference evidence="1 2" key="2">
    <citation type="journal article" date="2022" name="Mol. Ecol. Resour.">
        <title>The genomes of chicory, endive, great burdock and yacon provide insights into Asteraceae paleo-polyploidization history and plant inulin production.</title>
        <authorList>
            <person name="Fan W."/>
            <person name="Wang S."/>
            <person name="Wang H."/>
            <person name="Wang A."/>
            <person name="Jiang F."/>
            <person name="Liu H."/>
            <person name="Zhao H."/>
            <person name="Xu D."/>
            <person name="Zhang Y."/>
        </authorList>
    </citation>
    <scope>NUCLEOTIDE SEQUENCE [LARGE SCALE GENOMIC DNA]</scope>
    <source>
        <strain evidence="2">cv. Punajuju</strain>
        <tissue evidence="1">Leaves</tissue>
    </source>
</reference>
<reference evidence="2" key="1">
    <citation type="journal article" date="2022" name="Mol. Ecol. Resour.">
        <title>The genomes of chicory, endive, great burdock and yacon provide insights into Asteraceae palaeo-polyploidization history and plant inulin production.</title>
        <authorList>
            <person name="Fan W."/>
            <person name="Wang S."/>
            <person name="Wang H."/>
            <person name="Wang A."/>
            <person name="Jiang F."/>
            <person name="Liu H."/>
            <person name="Zhao H."/>
            <person name="Xu D."/>
            <person name="Zhang Y."/>
        </authorList>
    </citation>
    <scope>NUCLEOTIDE SEQUENCE [LARGE SCALE GENOMIC DNA]</scope>
    <source>
        <strain evidence="2">cv. Punajuju</strain>
    </source>
</reference>
<comment type="caution">
    <text evidence="1">The sequence shown here is derived from an EMBL/GenBank/DDBJ whole genome shotgun (WGS) entry which is preliminary data.</text>
</comment>
<dbReference type="Proteomes" id="UP001055811">
    <property type="component" value="Linkage Group LG05"/>
</dbReference>
<evidence type="ECO:0000313" key="1">
    <source>
        <dbReference type="EMBL" id="KAI3739959.1"/>
    </source>
</evidence>